<evidence type="ECO:0000313" key="4">
    <source>
        <dbReference type="EMBL" id="MPL72656.1"/>
    </source>
</evidence>
<dbReference type="GO" id="GO:0016692">
    <property type="term" value="F:NADH peroxidase activity"/>
    <property type="evidence" value="ECO:0007669"/>
    <property type="project" value="UniProtKB-EC"/>
</dbReference>
<reference evidence="4" key="1">
    <citation type="submission" date="2019-08" db="EMBL/GenBank/DDBJ databases">
        <authorList>
            <person name="Kucharzyk K."/>
            <person name="Murdoch R.W."/>
            <person name="Higgins S."/>
            <person name="Loffler F."/>
        </authorList>
    </citation>
    <scope>NUCLEOTIDE SEQUENCE</scope>
</reference>
<dbReference type="InterPro" id="IPR012347">
    <property type="entry name" value="Ferritin-like"/>
</dbReference>
<proteinExistence type="predicted"/>
<feature type="domain" description="Ferritin-like diiron" evidence="3">
    <location>
        <begin position="1"/>
        <end position="127"/>
    </location>
</feature>
<dbReference type="PANTHER" id="PTHR33746">
    <property type="entry name" value="RUBRERYTHRIN"/>
    <property type="match status" value="1"/>
</dbReference>
<protein>
    <submittedName>
        <fullName evidence="4">Rubrerythrin-2</fullName>
        <ecNumber evidence="4">1.11.1.1</ecNumber>
    </submittedName>
</protein>
<dbReference type="SUPFAM" id="SSF47240">
    <property type="entry name" value="Ferritin-like"/>
    <property type="match status" value="1"/>
</dbReference>
<evidence type="ECO:0000256" key="2">
    <source>
        <dbReference type="ARBA" id="ARBA00022982"/>
    </source>
</evidence>
<dbReference type="EC" id="1.11.1.1" evidence="4"/>
<evidence type="ECO:0000259" key="3">
    <source>
        <dbReference type="PROSITE" id="PS50905"/>
    </source>
</evidence>
<comment type="caution">
    <text evidence="4">The sequence shown here is derived from an EMBL/GenBank/DDBJ whole genome shotgun (WGS) entry which is preliminary data.</text>
</comment>
<organism evidence="4">
    <name type="scientific">bioreactor metagenome</name>
    <dbReference type="NCBI Taxonomy" id="1076179"/>
    <lineage>
        <taxon>unclassified sequences</taxon>
        <taxon>metagenomes</taxon>
        <taxon>ecological metagenomes</taxon>
    </lineage>
</organism>
<accession>A0A644U085</accession>
<dbReference type="Pfam" id="PF21349">
    <property type="entry name" value="RUBY_RBDX"/>
    <property type="match status" value="1"/>
</dbReference>
<keyword evidence="4" id="KW-0575">Peroxidase</keyword>
<keyword evidence="4" id="KW-0560">Oxidoreductase</keyword>
<dbReference type="GO" id="GO:0046872">
    <property type="term" value="F:metal ion binding"/>
    <property type="evidence" value="ECO:0007669"/>
    <property type="project" value="InterPro"/>
</dbReference>
<dbReference type="InterPro" id="IPR052753">
    <property type="entry name" value="Rbr2/Nigerythrin"/>
</dbReference>
<dbReference type="SUPFAM" id="SSF57802">
    <property type="entry name" value="Rubredoxin-like"/>
    <property type="match status" value="1"/>
</dbReference>
<dbReference type="AlphaFoldDB" id="A0A644U085"/>
<keyword evidence="1" id="KW-0813">Transport</keyword>
<dbReference type="PROSITE" id="PS50905">
    <property type="entry name" value="FERRITIN_LIKE"/>
    <property type="match status" value="1"/>
</dbReference>
<evidence type="ECO:0000256" key="1">
    <source>
        <dbReference type="ARBA" id="ARBA00022448"/>
    </source>
</evidence>
<dbReference type="PANTHER" id="PTHR33746:SF4">
    <property type="entry name" value="RUBRERYTHRIN"/>
    <property type="match status" value="1"/>
</dbReference>
<keyword evidence="2" id="KW-0249">Electron transport</keyword>
<sequence>MNTDDCILSAFSGESRVNRKYNSFAKIAADEGYDHVANLFRATSAAEEIHAHRLLSIGGYLGSTAANLEAGITAELRASTESYPKFVTIAEKEDRQEAVVTFTHAMKAEAAHAILYQEAVDAVKAGKDFDAKIIYLCPVCGNVVIDRTPERCPICGIPGASFKVVE</sequence>
<dbReference type="InterPro" id="IPR009040">
    <property type="entry name" value="Ferritin-like_diiron"/>
</dbReference>
<dbReference type="EMBL" id="VSSQ01000067">
    <property type="protein sequence ID" value="MPL72656.1"/>
    <property type="molecule type" value="Genomic_DNA"/>
</dbReference>
<gene>
    <name evidence="4" type="primary">rbr2_3</name>
    <name evidence="4" type="ORF">SDC9_18443</name>
</gene>
<dbReference type="Pfam" id="PF02915">
    <property type="entry name" value="Rubrerythrin"/>
    <property type="match status" value="1"/>
</dbReference>
<dbReference type="InterPro" id="IPR048574">
    <property type="entry name" value="RUBY_RBDX"/>
</dbReference>
<dbReference type="InterPro" id="IPR003251">
    <property type="entry name" value="Rr_diiron-bd_dom"/>
</dbReference>
<name>A0A644U085_9ZZZZ</name>
<dbReference type="CDD" id="cd01041">
    <property type="entry name" value="Rubrerythrin"/>
    <property type="match status" value="1"/>
</dbReference>
<dbReference type="Gene3D" id="1.20.1260.10">
    <property type="match status" value="1"/>
</dbReference>
<dbReference type="InterPro" id="IPR009078">
    <property type="entry name" value="Ferritin-like_SF"/>
</dbReference>
<dbReference type="Gene3D" id="2.20.28.10">
    <property type="match status" value="1"/>
</dbReference>